<keyword evidence="4 15" id="KW-0410">Iron transport</keyword>
<dbReference type="STRING" id="760192.Halhy_1454"/>
<evidence type="ECO:0000256" key="1">
    <source>
        <dbReference type="ARBA" id="ARBA00004651"/>
    </source>
</evidence>
<feature type="transmembrane region" description="Helical" evidence="15">
    <location>
        <begin position="341"/>
        <end position="365"/>
    </location>
</feature>
<evidence type="ECO:0000256" key="6">
    <source>
        <dbReference type="ARBA" id="ARBA00022741"/>
    </source>
</evidence>
<evidence type="ECO:0000256" key="15">
    <source>
        <dbReference type="RuleBase" id="RU362098"/>
    </source>
</evidence>
<feature type="transmembrane region" description="Helical" evidence="15">
    <location>
        <begin position="457"/>
        <end position="482"/>
    </location>
</feature>
<dbReference type="GO" id="GO:0046872">
    <property type="term" value="F:metal ion binding"/>
    <property type="evidence" value="ECO:0007669"/>
    <property type="project" value="UniProtKB-KW"/>
</dbReference>
<feature type="domain" description="FeoB-type G" evidence="16">
    <location>
        <begin position="5"/>
        <end position="172"/>
    </location>
</feature>
<dbReference type="CDD" id="cd01879">
    <property type="entry name" value="FeoB"/>
    <property type="match status" value="1"/>
</dbReference>
<keyword evidence="2 15" id="KW-0813">Transport</keyword>
<dbReference type="InterPro" id="IPR011640">
    <property type="entry name" value="Fe2_transport_prot_B_C"/>
</dbReference>
<dbReference type="PRINTS" id="PR00326">
    <property type="entry name" value="GTP1OBG"/>
</dbReference>
<dbReference type="Pfam" id="PF02421">
    <property type="entry name" value="FeoB_N"/>
    <property type="match status" value="1"/>
</dbReference>
<accession>F4KXE0</accession>
<keyword evidence="6 13" id="KW-0547">Nucleotide-binding</keyword>
<feature type="binding site" evidence="13">
    <location>
        <begin position="37"/>
        <end position="41"/>
    </location>
    <ligand>
        <name>GTP</name>
        <dbReference type="ChEBI" id="CHEBI:37565"/>
        <label>1</label>
    </ligand>
</feature>
<dbReference type="InterPro" id="IPR030389">
    <property type="entry name" value="G_FEOB_dom"/>
</dbReference>
<dbReference type="AlphaFoldDB" id="F4KXE0"/>
<evidence type="ECO:0000256" key="14">
    <source>
        <dbReference type="PIRSR" id="PIRSR603373-2"/>
    </source>
</evidence>
<dbReference type="Pfam" id="PF07670">
    <property type="entry name" value="Gate"/>
    <property type="match status" value="2"/>
</dbReference>
<dbReference type="PANTHER" id="PTHR43185:SF1">
    <property type="entry name" value="FE(2+) TRANSPORTER FEOB"/>
    <property type="match status" value="1"/>
</dbReference>
<evidence type="ECO:0000256" key="8">
    <source>
        <dbReference type="ARBA" id="ARBA00023004"/>
    </source>
</evidence>
<keyword evidence="9" id="KW-0406">Ion transport</keyword>
<dbReference type="GO" id="GO:0015093">
    <property type="term" value="F:ferrous iron transmembrane transporter activity"/>
    <property type="evidence" value="ECO:0007669"/>
    <property type="project" value="UniProtKB-UniRule"/>
</dbReference>
<dbReference type="PANTHER" id="PTHR43185">
    <property type="entry name" value="FERROUS IRON TRANSPORT PROTEIN B"/>
    <property type="match status" value="1"/>
</dbReference>
<dbReference type="InterPro" id="IPR027417">
    <property type="entry name" value="P-loop_NTPase"/>
</dbReference>
<feature type="transmembrane region" description="Helical" evidence="15">
    <location>
        <begin position="285"/>
        <end position="306"/>
    </location>
</feature>
<dbReference type="InterPro" id="IPR006073">
    <property type="entry name" value="GTP-bd"/>
</dbReference>
<dbReference type="InterPro" id="IPR050860">
    <property type="entry name" value="FeoB_GTPase"/>
</dbReference>
<comment type="subcellular location">
    <subcellularLocation>
        <location evidence="15">Cell inner membrane</location>
        <topology evidence="15">Multi-pass membrane protein</topology>
    </subcellularLocation>
    <subcellularLocation>
        <location evidence="1">Cell membrane</location>
        <topology evidence="1">Multi-pass membrane protein</topology>
    </subcellularLocation>
</comment>
<dbReference type="RefSeq" id="WP_013763902.1">
    <property type="nucleotide sequence ID" value="NC_015510.1"/>
</dbReference>
<keyword evidence="10 13" id="KW-0342">GTP-binding</keyword>
<evidence type="ECO:0000256" key="3">
    <source>
        <dbReference type="ARBA" id="ARBA00022475"/>
    </source>
</evidence>
<dbReference type="HOGENOM" id="CLU_013350_3_2_10"/>
<feature type="binding site" evidence="13">
    <location>
        <begin position="123"/>
        <end position="126"/>
    </location>
    <ligand>
        <name>GTP</name>
        <dbReference type="ChEBI" id="CHEBI:37565"/>
        <label>1</label>
    </ligand>
</feature>
<feature type="binding site" evidence="14">
    <location>
        <position position="23"/>
    </location>
    <ligand>
        <name>Mg(2+)</name>
        <dbReference type="ChEBI" id="CHEBI:18420"/>
        <label>2</label>
    </ligand>
</feature>
<dbReference type="SUPFAM" id="SSF52540">
    <property type="entry name" value="P-loop containing nucleoside triphosphate hydrolases"/>
    <property type="match status" value="1"/>
</dbReference>
<evidence type="ECO:0000313" key="17">
    <source>
        <dbReference type="EMBL" id="AEE49348.1"/>
    </source>
</evidence>
<feature type="transmembrane region" description="Helical" evidence="15">
    <location>
        <begin position="600"/>
        <end position="622"/>
    </location>
</feature>
<evidence type="ECO:0000256" key="13">
    <source>
        <dbReference type="PIRSR" id="PIRSR603373-1"/>
    </source>
</evidence>
<feature type="transmembrane region" description="Helical" evidence="15">
    <location>
        <begin position="419"/>
        <end position="445"/>
    </location>
</feature>
<dbReference type="GO" id="GO:0005525">
    <property type="term" value="F:GTP binding"/>
    <property type="evidence" value="ECO:0007669"/>
    <property type="project" value="UniProtKB-KW"/>
</dbReference>
<evidence type="ECO:0000256" key="12">
    <source>
        <dbReference type="NCBIfam" id="TIGR00437"/>
    </source>
</evidence>
<evidence type="ECO:0000256" key="7">
    <source>
        <dbReference type="ARBA" id="ARBA00022989"/>
    </source>
</evidence>
<comment type="similarity">
    <text evidence="15">Belongs to the TRAFAC class TrmE-Era-EngA-EngB-Septin-like GTPase superfamily. FeoB GTPase (TC 9.A.8) family.</text>
</comment>
<reference evidence="17 18" key="1">
    <citation type="journal article" date="2011" name="Stand. Genomic Sci.">
        <title>Complete genome sequence of Haliscomenobacter hydrossis type strain (O).</title>
        <authorList>
            <consortium name="US DOE Joint Genome Institute (JGI-PGF)"/>
            <person name="Daligault H."/>
            <person name="Lapidus A."/>
            <person name="Zeytun A."/>
            <person name="Nolan M."/>
            <person name="Lucas S."/>
            <person name="Del Rio T.G."/>
            <person name="Tice H."/>
            <person name="Cheng J.F."/>
            <person name="Tapia R."/>
            <person name="Han C."/>
            <person name="Goodwin L."/>
            <person name="Pitluck S."/>
            <person name="Liolios K."/>
            <person name="Pagani I."/>
            <person name="Ivanova N."/>
            <person name="Huntemann M."/>
            <person name="Mavromatis K."/>
            <person name="Mikhailova N."/>
            <person name="Pati A."/>
            <person name="Chen A."/>
            <person name="Palaniappan K."/>
            <person name="Land M."/>
            <person name="Hauser L."/>
            <person name="Brambilla E.M."/>
            <person name="Rohde M."/>
            <person name="Verbarg S."/>
            <person name="Goker M."/>
            <person name="Bristow J."/>
            <person name="Eisen J.A."/>
            <person name="Markowitz V."/>
            <person name="Hugenholtz P."/>
            <person name="Kyrpides N.C."/>
            <person name="Klenk H.P."/>
            <person name="Woyke T."/>
        </authorList>
    </citation>
    <scope>NUCLEOTIDE SEQUENCE [LARGE SCALE GENOMIC DNA]</scope>
    <source>
        <strain evidence="18">ATCC 27775 / DSM 1100 / LMG 10767 / O</strain>
    </source>
</reference>
<dbReference type="PROSITE" id="PS51711">
    <property type="entry name" value="G_FEOB"/>
    <property type="match status" value="1"/>
</dbReference>
<evidence type="ECO:0000256" key="2">
    <source>
        <dbReference type="ARBA" id="ARBA00022448"/>
    </source>
</evidence>
<evidence type="ECO:0000256" key="9">
    <source>
        <dbReference type="ARBA" id="ARBA00023065"/>
    </source>
</evidence>
<keyword evidence="5 15" id="KW-0812">Transmembrane</keyword>
<feature type="binding site" evidence="14">
    <location>
        <position position="26"/>
    </location>
    <ligand>
        <name>Mg(2+)</name>
        <dbReference type="ChEBI" id="CHEBI:18420"/>
        <label>2</label>
    </ligand>
</feature>
<feature type="transmembrane region" description="Helical" evidence="15">
    <location>
        <begin position="385"/>
        <end position="407"/>
    </location>
</feature>
<evidence type="ECO:0000259" key="16">
    <source>
        <dbReference type="PROSITE" id="PS51711"/>
    </source>
</evidence>
<evidence type="ECO:0000313" key="18">
    <source>
        <dbReference type="Proteomes" id="UP000008461"/>
    </source>
</evidence>
<comment type="function">
    <text evidence="15">Probable transporter of a GTP-driven Fe(2+) uptake system.</text>
</comment>
<dbReference type="InterPro" id="IPR011642">
    <property type="entry name" value="Gate_dom"/>
</dbReference>
<dbReference type="eggNOG" id="COG0370">
    <property type="taxonomic scope" value="Bacteria"/>
</dbReference>
<dbReference type="InterPro" id="IPR003373">
    <property type="entry name" value="Fe2_transport_prot-B"/>
</dbReference>
<dbReference type="EMBL" id="CP002691">
    <property type="protein sequence ID" value="AEE49348.1"/>
    <property type="molecule type" value="Genomic_DNA"/>
</dbReference>
<feature type="transmembrane region" description="Helical" evidence="15">
    <location>
        <begin position="516"/>
        <end position="534"/>
    </location>
</feature>
<feature type="transmembrane region" description="Helical" evidence="15">
    <location>
        <begin position="685"/>
        <end position="705"/>
    </location>
</feature>
<dbReference type="OrthoDB" id="9809127at2"/>
<dbReference type="GO" id="GO:0005886">
    <property type="term" value="C:plasma membrane"/>
    <property type="evidence" value="ECO:0007669"/>
    <property type="project" value="UniProtKB-SubCell"/>
</dbReference>
<keyword evidence="8 15" id="KW-0408">Iron</keyword>
<name>F4KXE0_HALH1</name>
<proteinExistence type="inferred from homology"/>
<dbReference type="Pfam" id="PF07664">
    <property type="entry name" value="FeoB_C"/>
    <property type="match status" value="1"/>
</dbReference>
<keyword evidence="14" id="KW-0479">Metal-binding</keyword>
<dbReference type="KEGG" id="hhy:Halhy_1454"/>
<protein>
    <recommendedName>
        <fullName evidence="12 15">Ferrous iron transport protein B</fullName>
    </recommendedName>
</protein>
<reference key="2">
    <citation type="submission" date="2011-04" db="EMBL/GenBank/DDBJ databases">
        <title>Complete sequence of chromosome of Haliscomenobacter hydrossis DSM 1100.</title>
        <authorList>
            <consortium name="US DOE Joint Genome Institute (JGI-PGF)"/>
            <person name="Lucas S."/>
            <person name="Han J."/>
            <person name="Lapidus A."/>
            <person name="Bruce D."/>
            <person name="Goodwin L."/>
            <person name="Pitluck S."/>
            <person name="Peters L."/>
            <person name="Kyrpides N."/>
            <person name="Mavromatis K."/>
            <person name="Ivanova N."/>
            <person name="Ovchinnikova G."/>
            <person name="Pagani I."/>
            <person name="Daligault H."/>
            <person name="Detter J.C."/>
            <person name="Han C."/>
            <person name="Land M."/>
            <person name="Hauser L."/>
            <person name="Markowitz V."/>
            <person name="Cheng J.-F."/>
            <person name="Hugenholtz P."/>
            <person name="Woyke T."/>
            <person name="Wu D."/>
            <person name="Verbarg S."/>
            <person name="Frueling A."/>
            <person name="Brambilla E."/>
            <person name="Klenk H.-P."/>
            <person name="Eisen J.A."/>
        </authorList>
    </citation>
    <scope>NUCLEOTIDE SEQUENCE</scope>
    <source>
        <strain>DSM 1100</strain>
    </source>
</reference>
<feature type="binding site" evidence="14">
    <location>
        <position position="27"/>
    </location>
    <ligand>
        <name>Mg(2+)</name>
        <dbReference type="ChEBI" id="CHEBI:18420"/>
        <label>2</label>
    </ligand>
</feature>
<keyword evidence="14" id="KW-0460">Magnesium</keyword>
<keyword evidence="18" id="KW-1185">Reference proteome</keyword>
<organism evidence="17 18">
    <name type="scientific">Haliscomenobacter hydrossis (strain ATCC 27775 / DSM 1100 / LMG 10767 / O)</name>
    <dbReference type="NCBI Taxonomy" id="760192"/>
    <lineage>
        <taxon>Bacteria</taxon>
        <taxon>Pseudomonadati</taxon>
        <taxon>Bacteroidota</taxon>
        <taxon>Saprospiria</taxon>
        <taxon>Saprospirales</taxon>
        <taxon>Haliscomenobacteraceae</taxon>
        <taxon>Haliscomenobacter</taxon>
    </lineage>
</organism>
<evidence type="ECO:0000256" key="11">
    <source>
        <dbReference type="ARBA" id="ARBA00023136"/>
    </source>
</evidence>
<keyword evidence="7 15" id="KW-1133">Transmembrane helix</keyword>
<keyword evidence="11 15" id="KW-0472">Membrane</keyword>
<evidence type="ECO:0000256" key="10">
    <source>
        <dbReference type="ARBA" id="ARBA00023134"/>
    </source>
</evidence>
<gene>
    <name evidence="17" type="ordered locus">Halhy_1454</name>
</gene>
<sequence length="706" mass="78490">MPEQEPKIALIGNPNSGKTSIFNQLTGLQQKVGNFPGVTVDKKTGTLELPGGIRAELIDLPGAYSFYPTSKDEKLVVQSLVQPGNDNYPDAIVYIADVTKLEKHLLLFSQLKDLGIPVVLALNMADVAEQEGLQYDLDKLSQKLGAPALLLSGRSGEGMNKLKTMLAELLAQPAIGPVDSTQYRLSPEESKLIPQLQDKFPGYTPYQLVLLAHHVKWLPFLSPLQKEQIEEAISNSGFQDLQLQVYETMQRYDQFTPIVQQARDKDGDQSASFTDRLDDLLTNRFFGPIVFFGLMLLIFHALFTWAELPMNLIEGAIGSLSTFLQNSLPEHWLTNLLTEGVLAGFSGIVVFIPQIAILFFLISLLEEVGYMARAAFMFDRIMQFFGLNGRSIVALISGGACAIPAIMSTRTISNWKERLITILVTPFISCSARIPVYTVLIGFVVPPTKIGFINLQALAFMGLYLLGIAAALLSALVFKLILRTNETSFLMLELPAYRLPVMRNVWLTVWEKVKTFTVEAGRIILIITIVLWVLSSFGPPGSIPAAETAAQRSAQEQKMNADETQDLVDAKVMEASFAGRLGKFIEPVIKPLGFDWKIGIALITSFAAREVFVATMATIYSIGHQDDEYSIREKMANQRDPVTKELVYTPATSLSLLLFYVFAMQCMSTIAVVRRETKSWKWPLIQFGFMTGLAYLSSWLAYMWLS</sequence>
<feature type="binding site" evidence="13">
    <location>
        <begin position="59"/>
        <end position="62"/>
    </location>
    <ligand>
        <name>GTP</name>
        <dbReference type="ChEBI" id="CHEBI:37565"/>
        <label>1</label>
    </ligand>
</feature>
<dbReference type="Proteomes" id="UP000008461">
    <property type="component" value="Chromosome"/>
</dbReference>
<evidence type="ECO:0000256" key="5">
    <source>
        <dbReference type="ARBA" id="ARBA00022692"/>
    </source>
</evidence>
<feature type="binding site" evidence="13">
    <location>
        <begin position="12"/>
        <end position="19"/>
    </location>
    <ligand>
        <name>GTP</name>
        <dbReference type="ChEBI" id="CHEBI:37565"/>
        <label>1</label>
    </ligand>
</feature>
<dbReference type="NCBIfam" id="TIGR00437">
    <property type="entry name" value="feoB"/>
    <property type="match status" value="1"/>
</dbReference>
<keyword evidence="3" id="KW-1003">Cell membrane</keyword>
<evidence type="ECO:0000256" key="4">
    <source>
        <dbReference type="ARBA" id="ARBA00022496"/>
    </source>
</evidence>
<dbReference type="Gene3D" id="3.40.50.300">
    <property type="entry name" value="P-loop containing nucleotide triphosphate hydrolases"/>
    <property type="match status" value="1"/>
</dbReference>